<evidence type="ECO:0000313" key="6">
    <source>
        <dbReference type="EMBL" id="CAD2217678.1"/>
    </source>
</evidence>
<comment type="caution">
    <text evidence="5">Lacks conserved residue(s) required for the propagation of feature annotation.</text>
</comment>
<gene>
    <name evidence="6" type="ORF">ADEAN_000515800</name>
</gene>
<feature type="transmembrane region" description="Helical" evidence="5">
    <location>
        <begin position="27"/>
        <end position="52"/>
    </location>
</feature>
<dbReference type="GO" id="GO:0016020">
    <property type="term" value="C:membrane"/>
    <property type="evidence" value="ECO:0007669"/>
    <property type="project" value="UniProtKB-SubCell"/>
</dbReference>
<dbReference type="EMBL" id="LR877153">
    <property type="protein sequence ID" value="CAD2217678.1"/>
    <property type="molecule type" value="Genomic_DNA"/>
</dbReference>
<evidence type="ECO:0000256" key="5">
    <source>
        <dbReference type="RuleBase" id="RU363107"/>
    </source>
</evidence>
<organism evidence="6 7">
    <name type="scientific">Angomonas deanei</name>
    <dbReference type="NCBI Taxonomy" id="59799"/>
    <lineage>
        <taxon>Eukaryota</taxon>
        <taxon>Discoba</taxon>
        <taxon>Euglenozoa</taxon>
        <taxon>Kinetoplastea</taxon>
        <taxon>Metakinetoplastina</taxon>
        <taxon>Trypanosomatida</taxon>
        <taxon>Trypanosomatidae</taxon>
        <taxon>Strigomonadinae</taxon>
        <taxon>Angomonas</taxon>
    </lineage>
</organism>
<keyword evidence="3 5" id="KW-1133">Transmembrane helix</keyword>
<dbReference type="AlphaFoldDB" id="A0A7G2CCX4"/>
<reference evidence="6 7" key="1">
    <citation type="submission" date="2020-08" db="EMBL/GenBank/DDBJ databases">
        <authorList>
            <person name="Newling K."/>
            <person name="Davey J."/>
            <person name="Forrester S."/>
        </authorList>
    </citation>
    <scope>NUCLEOTIDE SEQUENCE [LARGE SCALE GENOMIC DNA]</scope>
    <source>
        <strain evidence="7">Crithidia deanei Carvalho (ATCC PRA-265)</strain>
    </source>
</reference>
<dbReference type="Pfam" id="PF03208">
    <property type="entry name" value="PRA1"/>
    <property type="match status" value="1"/>
</dbReference>
<keyword evidence="7" id="KW-1185">Reference proteome</keyword>
<evidence type="ECO:0000256" key="4">
    <source>
        <dbReference type="ARBA" id="ARBA00023136"/>
    </source>
</evidence>
<sequence length="79" mass="8815">MEHNTTTDNLPPVLQIMGKSFTSTQCYTFLCIFAVVTFFLFSGSSVVFWLAVTSVGVSALHATFRRPVPESENVLYQYA</sequence>
<evidence type="ECO:0000256" key="2">
    <source>
        <dbReference type="ARBA" id="ARBA00022692"/>
    </source>
</evidence>
<dbReference type="OrthoDB" id="63113at2759"/>
<protein>
    <recommendedName>
        <fullName evidence="5">PRA1 family protein</fullName>
    </recommendedName>
</protein>
<evidence type="ECO:0000256" key="3">
    <source>
        <dbReference type="ARBA" id="ARBA00022989"/>
    </source>
</evidence>
<keyword evidence="4 5" id="KW-0472">Membrane</keyword>
<dbReference type="InterPro" id="IPR004895">
    <property type="entry name" value="Prenylated_rab_accept_PRA1"/>
</dbReference>
<proteinExistence type="inferred from homology"/>
<accession>A0A7G2CCX4</accession>
<name>A0A7G2CCX4_9TRYP</name>
<evidence type="ECO:0000313" key="7">
    <source>
        <dbReference type="Proteomes" id="UP000515908"/>
    </source>
</evidence>
<keyword evidence="2 5" id="KW-0812">Transmembrane</keyword>
<comment type="subcellular location">
    <subcellularLocation>
        <location evidence="1 5">Membrane</location>
        <topology evidence="1 5">Multi-pass membrane protein</topology>
    </subcellularLocation>
</comment>
<evidence type="ECO:0000256" key="1">
    <source>
        <dbReference type="ARBA" id="ARBA00004141"/>
    </source>
</evidence>
<dbReference type="VEuPathDB" id="TriTrypDB:ADEAN_000515800"/>
<comment type="similarity">
    <text evidence="5">Belongs to the PRA1 family.</text>
</comment>
<dbReference type="Proteomes" id="UP000515908">
    <property type="component" value="Chromosome 09"/>
</dbReference>